<proteinExistence type="predicted"/>
<dbReference type="EMBL" id="GBRH01242090">
    <property type="protein sequence ID" value="JAD55805.1"/>
    <property type="molecule type" value="Transcribed_RNA"/>
</dbReference>
<reference evidence="2" key="2">
    <citation type="journal article" date="2015" name="Data Brief">
        <title>Shoot transcriptome of the giant reed, Arundo donax.</title>
        <authorList>
            <person name="Barrero R.A."/>
            <person name="Guerrero F.D."/>
            <person name="Moolhuijzen P."/>
            <person name="Goolsby J.A."/>
            <person name="Tidwell J."/>
            <person name="Bellgard S.E."/>
            <person name="Bellgard M.I."/>
        </authorList>
    </citation>
    <scope>NUCLEOTIDE SEQUENCE</scope>
    <source>
        <tissue evidence="2">Shoot tissue taken approximately 20 cm above the soil surface</tissue>
    </source>
</reference>
<feature type="chain" id="PRO_5002044060" description="Secreted protein" evidence="1">
    <location>
        <begin position="18"/>
        <end position="71"/>
    </location>
</feature>
<protein>
    <recommendedName>
        <fullName evidence="3">Secreted protein</fullName>
    </recommendedName>
</protein>
<evidence type="ECO:0008006" key="3">
    <source>
        <dbReference type="Google" id="ProtNLM"/>
    </source>
</evidence>
<dbReference type="AlphaFoldDB" id="A0A0A9B3Q1"/>
<keyword evidence="1" id="KW-0732">Signal</keyword>
<accession>A0A0A9B3Q1</accession>
<evidence type="ECO:0000313" key="2">
    <source>
        <dbReference type="EMBL" id="JAD55805.1"/>
    </source>
</evidence>
<sequence length="71" mass="8285">MLLLALPLPILCQLGWQVYLRSWKIWRHKVYVVIRIFFHYSHSAHKYCPILPSTLLGLSMTDHLPGAKDPT</sequence>
<organism evidence="2">
    <name type="scientific">Arundo donax</name>
    <name type="common">Giant reed</name>
    <name type="synonym">Donax arundinaceus</name>
    <dbReference type="NCBI Taxonomy" id="35708"/>
    <lineage>
        <taxon>Eukaryota</taxon>
        <taxon>Viridiplantae</taxon>
        <taxon>Streptophyta</taxon>
        <taxon>Embryophyta</taxon>
        <taxon>Tracheophyta</taxon>
        <taxon>Spermatophyta</taxon>
        <taxon>Magnoliopsida</taxon>
        <taxon>Liliopsida</taxon>
        <taxon>Poales</taxon>
        <taxon>Poaceae</taxon>
        <taxon>PACMAD clade</taxon>
        <taxon>Arundinoideae</taxon>
        <taxon>Arundineae</taxon>
        <taxon>Arundo</taxon>
    </lineage>
</organism>
<reference evidence="2" key="1">
    <citation type="submission" date="2014-09" db="EMBL/GenBank/DDBJ databases">
        <authorList>
            <person name="Magalhaes I.L.F."/>
            <person name="Oliveira U."/>
            <person name="Santos F.R."/>
            <person name="Vidigal T.H.D.A."/>
            <person name="Brescovit A.D."/>
            <person name="Santos A.J."/>
        </authorList>
    </citation>
    <scope>NUCLEOTIDE SEQUENCE</scope>
    <source>
        <tissue evidence="2">Shoot tissue taken approximately 20 cm above the soil surface</tissue>
    </source>
</reference>
<feature type="signal peptide" evidence="1">
    <location>
        <begin position="1"/>
        <end position="17"/>
    </location>
</feature>
<name>A0A0A9B3Q1_ARUDO</name>
<evidence type="ECO:0000256" key="1">
    <source>
        <dbReference type="SAM" id="SignalP"/>
    </source>
</evidence>